<evidence type="ECO:0000313" key="1">
    <source>
        <dbReference type="EMBL" id="HIU28894.1"/>
    </source>
</evidence>
<protein>
    <submittedName>
        <fullName evidence="1">Uncharacterized protein</fullName>
    </submittedName>
</protein>
<gene>
    <name evidence="1" type="ORF">IAD50_01205</name>
</gene>
<proteinExistence type="predicted"/>
<dbReference type="AlphaFoldDB" id="A0A9D1I662"/>
<reference evidence="1" key="1">
    <citation type="submission" date="2020-10" db="EMBL/GenBank/DDBJ databases">
        <authorList>
            <person name="Gilroy R."/>
        </authorList>
    </citation>
    <scope>NUCLEOTIDE SEQUENCE</scope>
    <source>
        <strain evidence="1">CHK195-4489</strain>
    </source>
</reference>
<dbReference type="EMBL" id="DVMM01000022">
    <property type="protein sequence ID" value="HIU28894.1"/>
    <property type="molecule type" value="Genomic_DNA"/>
</dbReference>
<organism evidence="1 2">
    <name type="scientific">Candidatus Egerieisoma faecipullorum</name>
    <dbReference type="NCBI Taxonomy" id="2840963"/>
    <lineage>
        <taxon>Bacteria</taxon>
        <taxon>Bacillati</taxon>
        <taxon>Bacillota</taxon>
        <taxon>Clostridia</taxon>
        <taxon>Eubacteriales</taxon>
        <taxon>Clostridiaceae</taxon>
        <taxon>Clostridiaceae incertae sedis</taxon>
        <taxon>Candidatus Egerieisoma</taxon>
    </lineage>
</organism>
<reference evidence="1" key="2">
    <citation type="journal article" date="2021" name="PeerJ">
        <title>Extensive microbial diversity within the chicken gut microbiome revealed by metagenomics and culture.</title>
        <authorList>
            <person name="Gilroy R."/>
            <person name="Ravi A."/>
            <person name="Getino M."/>
            <person name="Pursley I."/>
            <person name="Horton D.L."/>
            <person name="Alikhan N.F."/>
            <person name="Baker D."/>
            <person name="Gharbi K."/>
            <person name="Hall N."/>
            <person name="Watson M."/>
            <person name="Adriaenssens E.M."/>
            <person name="Foster-Nyarko E."/>
            <person name="Jarju S."/>
            <person name="Secka A."/>
            <person name="Antonio M."/>
            <person name="Oren A."/>
            <person name="Chaudhuri R.R."/>
            <person name="La Ragione R."/>
            <person name="Hildebrand F."/>
            <person name="Pallen M.J."/>
        </authorList>
    </citation>
    <scope>NUCLEOTIDE SEQUENCE</scope>
    <source>
        <strain evidence="1">CHK195-4489</strain>
    </source>
</reference>
<name>A0A9D1I662_9CLOT</name>
<comment type="caution">
    <text evidence="1">The sequence shown here is derived from an EMBL/GenBank/DDBJ whole genome shotgun (WGS) entry which is preliminary data.</text>
</comment>
<accession>A0A9D1I662</accession>
<sequence length="190" mass="21642">MGKREGMKIILRVAAAALAVACIWAVTDKLFSAANETERILERIEILPAGSVGENKDGQSLPAAVRNFEITLREDYGTEIVKHYDIRGRDAYQNIYGYMQVWKTEQSLEHYLKISREYMSANVFGFREETVKINGVSWQRWDYIVNDIAVSQGFTEKDGQITLCSLCVPYQERTAAFDKIFLELLESVIA</sequence>
<evidence type="ECO:0000313" key="2">
    <source>
        <dbReference type="Proteomes" id="UP000824089"/>
    </source>
</evidence>
<dbReference type="Proteomes" id="UP000824089">
    <property type="component" value="Unassembled WGS sequence"/>
</dbReference>